<evidence type="ECO:0000256" key="6">
    <source>
        <dbReference type="ARBA" id="ARBA00022692"/>
    </source>
</evidence>
<keyword evidence="12" id="KW-0067">ATP-binding</keyword>
<evidence type="ECO:0000256" key="5">
    <source>
        <dbReference type="ARBA" id="ARBA00022685"/>
    </source>
</evidence>
<keyword evidence="3 21" id="KW-0597">Phosphoprotein</keyword>
<evidence type="ECO:0000256" key="7">
    <source>
        <dbReference type="ARBA" id="ARBA00022723"/>
    </source>
</evidence>
<dbReference type="InterPro" id="IPR036941">
    <property type="entry name" value="Rcpt_L-dom_sf"/>
</dbReference>
<dbReference type="FunFam" id="1.10.510.10:FF:000528">
    <property type="entry name" value="Tyrosine-protein kinase receptor"/>
    <property type="match status" value="1"/>
</dbReference>
<dbReference type="GO" id="GO:0005899">
    <property type="term" value="C:insulin receptor complex"/>
    <property type="evidence" value="ECO:0007669"/>
    <property type="project" value="TreeGrafter"/>
</dbReference>
<evidence type="ECO:0000256" key="3">
    <source>
        <dbReference type="ARBA" id="ARBA00022553"/>
    </source>
</evidence>
<evidence type="ECO:0000256" key="11">
    <source>
        <dbReference type="ARBA" id="ARBA00022777"/>
    </source>
</evidence>
<dbReference type="GO" id="GO:0005524">
    <property type="term" value="F:ATP binding"/>
    <property type="evidence" value="ECO:0007669"/>
    <property type="project" value="UniProtKB-UniRule"/>
</dbReference>
<dbReference type="InterPro" id="IPR001245">
    <property type="entry name" value="Ser-Thr/Tyr_kinase_cat_dom"/>
</dbReference>
<dbReference type="EMBL" id="CAIIXF020000010">
    <property type="protein sequence ID" value="CAH1796561.1"/>
    <property type="molecule type" value="Genomic_DNA"/>
</dbReference>
<dbReference type="Gene3D" id="3.30.200.20">
    <property type="entry name" value="Phosphorylase Kinase, domain 1"/>
    <property type="match status" value="1"/>
</dbReference>
<evidence type="ECO:0000256" key="10">
    <source>
        <dbReference type="ARBA" id="ARBA00022741"/>
    </source>
</evidence>
<dbReference type="SMART" id="SM00219">
    <property type="entry name" value="TyrKc"/>
    <property type="match status" value="1"/>
</dbReference>
<dbReference type="Gene3D" id="3.80.20.20">
    <property type="entry name" value="Receptor L-domain"/>
    <property type="match status" value="2"/>
</dbReference>
<comment type="cofactor">
    <cofactor evidence="1">
        <name>Mn(2+)</name>
        <dbReference type="ChEBI" id="CHEBI:29035"/>
    </cofactor>
</comment>
<proteinExistence type="inferred from homology"/>
<dbReference type="InterPro" id="IPR017441">
    <property type="entry name" value="Protein_kinase_ATP_BS"/>
</dbReference>
<dbReference type="InterPro" id="IPR000719">
    <property type="entry name" value="Prot_kinase_dom"/>
</dbReference>
<reference evidence="25" key="1">
    <citation type="submission" date="2022-03" db="EMBL/GenBank/DDBJ databases">
        <authorList>
            <person name="Martin C."/>
        </authorList>
    </citation>
    <scope>NUCLEOTIDE SEQUENCE</scope>
</reference>
<dbReference type="InterPro" id="IPR020635">
    <property type="entry name" value="Tyr_kinase_cat_dom"/>
</dbReference>
<dbReference type="Proteomes" id="UP000749559">
    <property type="component" value="Unassembled WGS sequence"/>
</dbReference>
<evidence type="ECO:0000256" key="15">
    <source>
        <dbReference type="ARBA" id="ARBA00023137"/>
    </source>
</evidence>
<dbReference type="InterPro" id="IPR002011">
    <property type="entry name" value="Tyr_kinase_rcpt_2_CS"/>
</dbReference>
<dbReference type="Gene3D" id="2.60.40.10">
    <property type="entry name" value="Immunoglobulins"/>
    <property type="match status" value="4"/>
</dbReference>
<keyword evidence="17 21" id="KW-0675">Receptor</keyword>
<organism evidence="25 26">
    <name type="scientific">Owenia fusiformis</name>
    <name type="common">Polychaete worm</name>
    <dbReference type="NCBI Taxonomy" id="6347"/>
    <lineage>
        <taxon>Eukaryota</taxon>
        <taxon>Metazoa</taxon>
        <taxon>Spiralia</taxon>
        <taxon>Lophotrochozoa</taxon>
        <taxon>Annelida</taxon>
        <taxon>Polychaeta</taxon>
        <taxon>Sedentaria</taxon>
        <taxon>Canalipalpata</taxon>
        <taxon>Sabellida</taxon>
        <taxon>Oweniida</taxon>
        <taxon>Oweniidae</taxon>
        <taxon>Owenia</taxon>
    </lineage>
</organism>
<keyword evidence="14 23" id="KW-0472">Membrane</keyword>
<dbReference type="SUPFAM" id="SSF49265">
    <property type="entry name" value="Fibronectin type III"/>
    <property type="match status" value="3"/>
</dbReference>
<dbReference type="GO" id="GO:0046872">
    <property type="term" value="F:metal ion binding"/>
    <property type="evidence" value="ECO:0007669"/>
    <property type="project" value="UniProtKB-KW"/>
</dbReference>
<feature type="region of interest" description="Disordered" evidence="22">
    <location>
        <begin position="1376"/>
        <end position="1521"/>
    </location>
</feature>
<keyword evidence="4" id="KW-0808">Transferase</keyword>
<dbReference type="SUPFAM" id="SSF57184">
    <property type="entry name" value="Growth factor receptor domain"/>
    <property type="match status" value="1"/>
</dbReference>
<dbReference type="Pfam" id="PF01030">
    <property type="entry name" value="Recep_L_domain"/>
    <property type="match status" value="2"/>
</dbReference>
<evidence type="ECO:0000313" key="26">
    <source>
        <dbReference type="Proteomes" id="UP000749559"/>
    </source>
</evidence>
<dbReference type="InterPro" id="IPR006211">
    <property type="entry name" value="Furin-like_Cys-rich_dom"/>
</dbReference>
<dbReference type="CDD" id="cd00064">
    <property type="entry name" value="FU"/>
    <property type="match status" value="1"/>
</dbReference>
<evidence type="ECO:0000256" key="19">
    <source>
        <dbReference type="ARBA" id="ARBA00023211"/>
    </source>
</evidence>
<evidence type="ECO:0000256" key="8">
    <source>
        <dbReference type="ARBA" id="ARBA00022729"/>
    </source>
</evidence>
<feature type="compositionally biased region" description="Polar residues" evidence="22">
    <location>
        <begin position="1485"/>
        <end position="1494"/>
    </location>
</feature>
<feature type="region of interest" description="Disordered" evidence="22">
    <location>
        <begin position="780"/>
        <end position="803"/>
    </location>
</feature>
<protein>
    <recommendedName>
        <fullName evidence="21">Tyrosine-protein kinase receptor</fullName>
        <ecNumber evidence="21">2.7.10.1</ecNumber>
    </recommendedName>
</protein>
<evidence type="ECO:0000256" key="24">
    <source>
        <dbReference type="SAM" id="SignalP"/>
    </source>
</evidence>
<dbReference type="InterPro" id="IPR008266">
    <property type="entry name" value="Tyr_kinase_AS"/>
</dbReference>
<dbReference type="GO" id="GO:0042593">
    <property type="term" value="P:glucose homeostasis"/>
    <property type="evidence" value="ECO:0007669"/>
    <property type="project" value="TreeGrafter"/>
</dbReference>
<keyword evidence="10" id="KW-0547">Nucleotide-binding</keyword>
<feature type="signal peptide" evidence="24">
    <location>
        <begin position="1"/>
        <end position="26"/>
    </location>
</feature>
<dbReference type="PANTHER" id="PTHR24416:SF525">
    <property type="entry name" value="INSULIN-LIKE RECEPTOR"/>
    <property type="match status" value="1"/>
</dbReference>
<dbReference type="PANTHER" id="PTHR24416">
    <property type="entry name" value="TYROSINE-PROTEIN KINASE RECEPTOR"/>
    <property type="match status" value="1"/>
</dbReference>
<feature type="transmembrane region" description="Helical" evidence="23">
    <location>
        <begin position="1020"/>
        <end position="1044"/>
    </location>
</feature>
<keyword evidence="11" id="KW-0418">Kinase</keyword>
<dbReference type="PROSITE" id="PS00109">
    <property type="entry name" value="PROTEIN_KINASE_TYR"/>
    <property type="match status" value="1"/>
</dbReference>
<dbReference type="SUPFAM" id="SSF56112">
    <property type="entry name" value="Protein kinase-like (PK-like)"/>
    <property type="match status" value="1"/>
</dbReference>
<dbReference type="EC" id="2.7.10.1" evidence="21"/>
<sequence length="1532" mass="172918">MLALSWKVWLCAFTGCILMMTSSIKASGTKEHICSTIDVRNSPQNLIQLENCTVIEGSLSINLVNIFKTKKISYERYSFPHLIEITDYLFLYRVEGLTTLRNLFPNLRVIGGRHLFFNFALVVYEMEELKELGLKSLQVISRGSVIMDKNHNLCYLDTVDWDRIVINPVGTNSVFFYKNKDVNECINACPKTCPIIEKEIEEEKVTQRICWTNQDCQITCPSSCGTQGCFYDSNTNRKTCCSKDCRGGCTGPLARQCKACVKFIHQGVCVPRCPPHTLIYRDRRCISKEECKDPYLRGHDKKRNFKIFKNEKEEGLCLPECPSGYMDDPKDSHKCVACKSSCPKVCQASWITSVSSAEKLKGCTIINGSLELQITSEGGGSMGSELEKSLGKIERVTHYVKIIRSYALMSLSFLKSLKQIDGVSLENEENGYALYLLDNENLQEIWDIETHPKLEIKHGKVFFHSNRKLCHSKILTFLNDSVIMDPRVKKSHDTNDISDKSNGDQNTCSVTQLIVNVSRVANSTAILEWNAFDPPDSRELLSYGVFYREAPFKNISRYSGRDACGSEVWNIKDQEVTQGNNIVFLLVELKPWTQYALYVKTYSIRSATNGAISDIIYFTTKPDTPSSPQNLDVHSRQRELKLTWEKPERPNGNVTTYKIYYVKRRINKAEYDLRNYCENKLRPTKPDQDDEEVIEGEETNKTMIDENCCSCEPDEKTEKRDKADEDRAMRINLENYIHDQVYKPRPDSELIGDGFEDLQPRPEDPNEGIMKRSALMRNVPSNAHKAQASRERRSPPRVLDAPLPRTRDTRALDAALADLAMNEDQPEVNYTVGERNGTDVNVTEDEEEEDEEIHLSAEVHNKEEVYLTNLEAFTEYNIQVMACHDYDVEERRQLCSHRAIITGRTLPSATGDLIEVSNVTYDNVSTGEVKIKWLDPVAPNGLIVTYDVRYKKADIREEIKCIPHKVYRKMNGTILSGLNPGNWSFQIRASSLAGFGNWTPMFYVHVKDRGGGTTYMAEGIIAAIVASVAVFIVVVILGSVWYIAKRRFNNNIPDGILYASVNPEYMSAQDVYVPDEWEVLREKINITRELGQGSFGMVYEGVAKDIVPGQGSVKVAIKTVNENATIRDRVEFLNEASVMKAFNCNHVVRLLGVVSKGQPTLVIMELMGKGDLKNYLRMHRPDAEDNIGNPPPSLKRILQMAIEIADGMGYLAAKKYVHRDLAARNCMVSENLVVKIGDFGMTRDIYETDYYRKGGKGLLPVRWMAPESLYDGKFTNMSDVWSYGVVLWEMATLAAQPYQGLANEEVLKFVIDGHVMEPPDGCPRKLYDIMSMCWRFSAKSRPTFLDLIEILLPDVDESFQKTSYYYSEENSDYLNNPRIRNDDVNVSMSSFDDVDKSGEDEDIGDELGTPRTHSAGDLDVEIHTKGEGAPLRGSNPHKTNPYTNSPKRRSNPGTPKFMNGGHGSDSNESRGDSNSSAAERIPLHETSSFSSSAVDSNEGSKESSKSDSSNCSGRNGLVNGHATLYYPQSTNC</sequence>
<comment type="caution">
    <text evidence="25">The sequence shown here is derived from an EMBL/GenBank/DDBJ whole genome shotgun (WGS) entry which is preliminary data.</text>
</comment>
<comment type="similarity">
    <text evidence="21">Belongs to the protein kinase superfamily. Tyr protein kinase family. Insulin receptor subfamily.</text>
</comment>
<feature type="compositionally biased region" description="Basic and acidic residues" evidence="22">
    <location>
        <begin position="1414"/>
        <end position="1426"/>
    </location>
</feature>
<dbReference type="InterPro" id="IPR009030">
    <property type="entry name" value="Growth_fac_rcpt_cys_sf"/>
</dbReference>
<evidence type="ECO:0000256" key="20">
    <source>
        <dbReference type="ARBA" id="ARBA00051243"/>
    </source>
</evidence>
<dbReference type="PROSITE" id="PS00107">
    <property type="entry name" value="PROTEIN_KINASE_ATP"/>
    <property type="match status" value="1"/>
</dbReference>
<keyword evidence="6 21" id="KW-0812">Transmembrane</keyword>
<comment type="catalytic activity">
    <reaction evidence="20 21">
        <text>L-tyrosyl-[protein] + ATP = O-phospho-L-tyrosyl-[protein] + ADP + H(+)</text>
        <dbReference type="Rhea" id="RHEA:10596"/>
        <dbReference type="Rhea" id="RHEA-COMP:10136"/>
        <dbReference type="Rhea" id="RHEA-COMP:20101"/>
        <dbReference type="ChEBI" id="CHEBI:15378"/>
        <dbReference type="ChEBI" id="CHEBI:30616"/>
        <dbReference type="ChEBI" id="CHEBI:46858"/>
        <dbReference type="ChEBI" id="CHEBI:61978"/>
        <dbReference type="ChEBI" id="CHEBI:456216"/>
        <dbReference type="EC" id="2.7.10.1"/>
    </reaction>
</comment>
<dbReference type="InterPro" id="IPR003961">
    <property type="entry name" value="FN3_dom"/>
</dbReference>
<keyword evidence="8 24" id="KW-0732">Signal</keyword>
<keyword evidence="15" id="KW-0829">Tyrosine-protein kinase</keyword>
<evidence type="ECO:0000256" key="1">
    <source>
        <dbReference type="ARBA" id="ARBA00001936"/>
    </source>
</evidence>
<keyword evidence="16" id="KW-1015">Disulfide bond</keyword>
<dbReference type="InterPro" id="IPR000494">
    <property type="entry name" value="Rcpt_L-dom"/>
</dbReference>
<dbReference type="GO" id="GO:0005009">
    <property type="term" value="F:insulin receptor activity"/>
    <property type="evidence" value="ECO:0007669"/>
    <property type="project" value="TreeGrafter"/>
</dbReference>
<feature type="compositionally biased region" description="Polar residues" evidence="22">
    <location>
        <begin position="1436"/>
        <end position="1445"/>
    </location>
</feature>
<dbReference type="PROSITE" id="PS50853">
    <property type="entry name" value="FN3"/>
    <property type="match status" value="2"/>
</dbReference>
<accession>A0A8J1XTP2</accession>
<keyword evidence="19" id="KW-0464">Manganese</keyword>
<dbReference type="PROSITE" id="PS00239">
    <property type="entry name" value="RECEPTOR_TYR_KIN_II"/>
    <property type="match status" value="1"/>
</dbReference>
<keyword evidence="26" id="KW-1185">Reference proteome</keyword>
<evidence type="ECO:0000256" key="17">
    <source>
        <dbReference type="ARBA" id="ARBA00023170"/>
    </source>
</evidence>
<dbReference type="SMART" id="SM00060">
    <property type="entry name" value="FN3"/>
    <property type="match status" value="3"/>
</dbReference>
<dbReference type="FunFam" id="2.60.40.10:FF:000087">
    <property type="entry name" value="Tyrosine-protein kinase receptor"/>
    <property type="match status" value="1"/>
</dbReference>
<dbReference type="CDD" id="cd00063">
    <property type="entry name" value="FN3"/>
    <property type="match status" value="3"/>
</dbReference>
<keyword evidence="7" id="KW-0479">Metal-binding</keyword>
<dbReference type="GO" id="GO:0043410">
    <property type="term" value="P:positive regulation of MAPK cascade"/>
    <property type="evidence" value="ECO:0007669"/>
    <property type="project" value="TreeGrafter"/>
</dbReference>
<dbReference type="CDD" id="cd05032">
    <property type="entry name" value="PTKc_InsR_like"/>
    <property type="match status" value="1"/>
</dbReference>
<name>A0A8J1XTP2_OWEFU</name>
<evidence type="ECO:0000256" key="16">
    <source>
        <dbReference type="ARBA" id="ARBA00023157"/>
    </source>
</evidence>
<evidence type="ECO:0000256" key="13">
    <source>
        <dbReference type="ARBA" id="ARBA00022989"/>
    </source>
</evidence>
<dbReference type="PROSITE" id="PS50011">
    <property type="entry name" value="PROTEIN_KINASE_DOM"/>
    <property type="match status" value="1"/>
</dbReference>
<evidence type="ECO:0000256" key="22">
    <source>
        <dbReference type="SAM" id="MobiDB-lite"/>
    </source>
</evidence>
<dbReference type="OrthoDB" id="5809444at2759"/>
<dbReference type="SUPFAM" id="SSF52058">
    <property type="entry name" value="L domain-like"/>
    <property type="match status" value="2"/>
</dbReference>
<dbReference type="Gene3D" id="1.10.510.10">
    <property type="entry name" value="Transferase(Phosphotransferase) domain 1"/>
    <property type="match status" value="1"/>
</dbReference>
<dbReference type="FunFam" id="3.30.200.20:FF:000026">
    <property type="entry name" value="Tyrosine-protein kinase receptor"/>
    <property type="match status" value="1"/>
</dbReference>
<dbReference type="Pfam" id="PF00757">
    <property type="entry name" value="Furin-like"/>
    <property type="match status" value="1"/>
</dbReference>
<dbReference type="InterPro" id="IPR013783">
    <property type="entry name" value="Ig-like_fold"/>
</dbReference>
<dbReference type="InterPro" id="IPR050122">
    <property type="entry name" value="RTK"/>
</dbReference>
<dbReference type="InterPro" id="IPR036116">
    <property type="entry name" value="FN3_sf"/>
</dbReference>
<evidence type="ECO:0000256" key="23">
    <source>
        <dbReference type="SAM" id="Phobius"/>
    </source>
</evidence>
<feature type="chain" id="PRO_5043591014" description="Tyrosine-protein kinase receptor" evidence="24">
    <location>
        <begin position="27"/>
        <end position="1532"/>
    </location>
</feature>
<evidence type="ECO:0000256" key="4">
    <source>
        <dbReference type="ARBA" id="ARBA00022679"/>
    </source>
</evidence>
<evidence type="ECO:0000256" key="14">
    <source>
        <dbReference type="ARBA" id="ARBA00023136"/>
    </source>
</evidence>
<keyword evidence="9" id="KW-0677">Repeat</keyword>
<evidence type="ECO:0000313" key="25">
    <source>
        <dbReference type="EMBL" id="CAH1796561.1"/>
    </source>
</evidence>
<keyword evidence="18" id="KW-0325">Glycoprotein</keyword>
<dbReference type="Gene3D" id="2.10.220.10">
    <property type="entry name" value="Hormone Receptor, Insulin-like Growth Factor Receptor 1, Chain A, domain 2"/>
    <property type="match status" value="1"/>
</dbReference>
<evidence type="ECO:0000256" key="12">
    <source>
        <dbReference type="ARBA" id="ARBA00022840"/>
    </source>
</evidence>
<dbReference type="GO" id="GO:0043560">
    <property type="term" value="F:insulin receptor substrate binding"/>
    <property type="evidence" value="ECO:0007669"/>
    <property type="project" value="TreeGrafter"/>
</dbReference>
<dbReference type="InterPro" id="IPR011009">
    <property type="entry name" value="Kinase-like_dom_sf"/>
</dbReference>
<keyword evidence="5" id="KW-0165">Cleavage on pair of basic residues</keyword>
<keyword evidence="13 23" id="KW-1133">Transmembrane helix</keyword>
<evidence type="ECO:0000256" key="21">
    <source>
        <dbReference type="RuleBase" id="RU000312"/>
    </source>
</evidence>
<evidence type="ECO:0000256" key="9">
    <source>
        <dbReference type="ARBA" id="ARBA00022737"/>
    </source>
</evidence>
<gene>
    <name evidence="25" type="ORF">OFUS_LOCUS20956</name>
</gene>
<dbReference type="GO" id="GO:0030424">
    <property type="term" value="C:axon"/>
    <property type="evidence" value="ECO:0007669"/>
    <property type="project" value="TreeGrafter"/>
</dbReference>
<comment type="subcellular location">
    <subcellularLocation>
        <location evidence="2">Membrane</location>
        <topology evidence="2">Single-pass type I membrane protein</topology>
    </subcellularLocation>
</comment>
<evidence type="ECO:0000256" key="18">
    <source>
        <dbReference type="ARBA" id="ARBA00023180"/>
    </source>
</evidence>
<dbReference type="SMART" id="SM00261">
    <property type="entry name" value="FU"/>
    <property type="match status" value="1"/>
</dbReference>
<evidence type="ECO:0000256" key="2">
    <source>
        <dbReference type="ARBA" id="ARBA00004479"/>
    </source>
</evidence>
<dbReference type="Pfam" id="PF07714">
    <property type="entry name" value="PK_Tyr_Ser-Thr"/>
    <property type="match status" value="1"/>
</dbReference>
<dbReference type="InterPro" id="IPR006212">
    <property type="entry name" value="Furin_repeat"/>
</dbReference>
<dbReference type="PRINTS" id="PR00109">
    <property type="entry name" value="TYRKINASE"/>
</dbReference>
<dbReference type="GO" id="GO:0051897">
    <property type="term" value="P:positive regulation of phosphatidylinositol 3-kinase/protein kinase B signal transduction"/>
    <property type="evidence" value="ECO:0007669"/>
    <property type="project" value="TreeGrafter"/>
</dbReference>